<protein>
    <submittedName>
        <fullName evidence="2">Uncharacterized protein</fullName>
    </submittedName>
</protein>
<keyword evidence="1" id="KW-1133">Transmembrane helix</keyword>
<keyword evidence="1" id="KW-0472">Membrane</keyword>
<name>A0ABT9MR23_9ACTN</name>
<sequence>MQTTPIAIPGVAGWVSVTVPVLGRPAVTVNGMPAQRMQGGDFMLPGAGGAPILVKVKRGPVDPFPSIQTYYGRYPTGPALPGHLKAFAVLPILLVPLGGLLLGAIVALPAFLANMTVSRTTLSNGRKLAAMAAIDLGALLTFILIVAGIVALASLAG</sequence>
<organism evidence="2 3">
    <name type="scientific">Catenuloplanes nepalensis</name>
    <dbReference type="NCBI Taxonomy" id="587533"/>
    <lineage>
        <taxon>Bacteria</taxon>
        <taxon>Bacillati</taxon>
        <taxon>Actinomycetota</taxon>
        <taxon>Actinomycetes</taxon>
        <taxon>Micromonosporales</taxon>
        <taxon>Micromonosporaceae</taxon>
        <taxon>Catenuloplanes</taxon>
    </lineage>
</organism>
<keyword evidence="1" id="KW-0812">Transmembrane</keyword>
<gene>
    <name evidence="2" type="ORF">J2S43_002394</name>
</gene>
<reference evidence="2 3" key="1">
    <citation type="submission" date="2023-07" db="EMBL/GenBank/DDBJ databases">
        <title>Sequencing the genomes of 1000 actinobacteria strains.</title>
        <authorList>
            <person name="Klenk H.-P."/>
        </authorList>
    </citation>
    <scope>NUCLEOTIDE SEQUENCE [LARGE SCALE GENOMIC DNA]</scope>
    <source>
        <strain evidence="2 3">DSM 44710</strain>
    </source>
</reference>
<evidence type="ECO:0000313" key="3">
    <source>
        <dbReference type="Proteomes" id="UP001240984"/>
    </source>
</evidence>
<dbReference type="Proteomes" id="UP001240984">
    <property type="component" value="Unassembled WGS sequence"/>
</dbReference>
<feature type="transmembrane region" description="Helical" evidence="1">
    <location>
        <begin position="86"/>
        <end position="112"/>
    </location>
</feature>
<comment type="caution">
    <text evidence="2">The sequence shown here is derived from an EMBL/GenBank/DDBJ whole genome shotgun (WGS) entry which is preliminary data.</text>
</comment>
<feature type="transmembrane region" description="Helical" evidence="1">
    <location>
        <begin position="133"/>
        <end position="156"/>
    </location>
</feature>
<accession>A0ABT9MR23</accession>
<evidence type="ECO:0000313" key="2">
    <source>
        <dbReference type="EMBL" id="MDP9793882.1"/>
    </source>
</evidence>
<dbReference type="EMBL" id="JAUSRA010000001">
    <property type="protein sequence ID" value="MDP9793882.1"/>
    <property type="molecule type" value="Genomic_DNA"/>
</dbReference>
<proteinExistence type="predicted"/>
<evidence type="ECO:0000256" key="1">
    <source>
        <dbReference type="SAM" id="Phobius"/>
    </source>
</evidence>
<dbReference type="RefSeq" id="WP_306828975.1">
    <property type="nucleotide sequence ID" value="NZ_JAUSRA010000001.1"/>
</dbReference>
<keyword evidence="3" id="KW-1185">Reference proteome</keyword>